<evidence type="ECO:0000256" key="1">
    <source>
        <dbReference type="ARBA" id="ARBA00001424"/>
    </source>
</evidence>
<dbReference type="InterPro" id="IPR000994">
    <property type="entry name" value="Pept_M24"/>
</dbReference>
<keyword evidence="5" id="KW-0645">Protease</keyword>
<dbReference type="STRING" id="454194.PYK22_00440"/>
<reference evidence="13 14" key="2">
    <citation type="submission" date="2015-01" db="EMBL/GenBank/DDBJ databases">
        <title>Complete genome sequence of Pyrinomonas methylaliphatogenes type strain K22T.</title>
        <authorList>
            <person name="Lee K.C.Y."/>
            <person name="Power J.F."/>
            <person name="Dunfield P.F."/>
            <person name="Morgan X.C."/>
            <person name="Huttenhower C."/>
            <person name="Stott M.B."/>
        </authorList>
    </citation>
    <scope>NUCLEOTIDE SEQUENCE [LARGE SCALE GENOMIC DNA]</scope>
    <source>
        <strain evidence="13 14">K22</strain>
    </source>
</reference>
<dbReference type="SUPFAM" id="SSF55920">
    <property type="entry name" value="Creatinase/aminopeptidase"/>
    <property type="match status" value="1"/>
</dbReference>
<evidence type="ECO:0000256" key="11">
    <source>
        <dbReference type="SAM" id="MobiDB-lite"/>
    </source>
</evidence>
<keyword evidence="13" id="KW-0031">Aminopeptidase</keyword>
<evidence type="ECO:0000256" key="7">
    <source>
        <dbReference type="ARBA" id="ARBA00022801"/>
    </source>
</evidence>
<comment type="catalytic activity">
    <reaction evidence="1">
        <text>Release of any N-terminal amino acid, including proline, that is linked to proline, even from a dipeptide or tripeptide.</text>
        <dbReference type="EC" id="3.4.11.9"/>
    </reaction>
</comment>
<dbReference type="GO" id="GO:0030145">
    <property type="term" value="F:manganese ion binding"/>
    <property type="evidence" value="ECO:0007669"/>
    <property type="project" value="InterPro"/>
</dbReference>
<evidence type="ECO:0000256" key="4">
    <source>
        <dbReference type="ARBA" id="ARBA00012574"/>
    </source>
</evidence>
<keyword evidence="9" id="KW-0464">Manganese</keyword>
<feature type="domain" description="Aminopeptidase P N-terminal" evidence="12">
    <location>
        <begin position="50"/>
        <end position="177"/>
    </location>
</feature>
<comment type="cofactor">
    <cofactor evidence="2">
        <name>Mn(2+)</name>
        <dbReference type="ChEBI" id="CHEBI:29035"/>
    </cofactor>
</comment>
<evidence type="ECO:0000256" key="3">
    <source>
        <dbReference type="ARBA" id="ARBA00008766"/>
    </source>
</evidence>
<dbReference type="PANTHER" id="PTHR43226">
    <property type="entry name" value="XAA-PRO AMINOPEPTIDASE 3"/>
    <property type="match status" value="1"/>
</dbReference>
<dbReference type="AlphaFoldDB" id="A0A0B6WTR6"/>
<evidence type="ECO:0000256" key="9">
    <source>
        <dbReference type="ARBA" id="ARBA00023211"/>
    </source>
</evidence>
<dbReference type="RefSeq" id="WP_060635238.1">
    <property type="nucleotide sequence ID" value="NZ_CBXV010000002.1"/>
</dbReference>
<evidence type="ECO:0000256" key="10">
    <source>
        <dbReference type="RuleBase" id="RU000590"/>
    </source>
</evidence>
<dbReference type="EC" id="3.4.11.9" evidence="4"/>
<dbReference type="InterPro" id="IPR036005">
    <property type="entry name" value="Creatinase/aminopeptidase-like"/>
</dbReference>
<feature type="region of interest" description="Disordered" evidence="11">
    <location>
        <begin position="613"/>
        <end position="636"/>
    </location>
</feature>
<dbReference type="InterPro" id="IPR029149">
    <property type="entry name" value="Creatin/AminoP/Spt16_N"/>
</dbReference>
<dbReference type="InterPro" id="IPR052433">
    <property type="entry name" value="X-Pro_dipept-like"/>
</dbReference>
<dbReference type="InterPro" id="IPR001131">
    <property type="entry name" value="Peptidase_M24B_aminopep-P_CS"/>
</dbReference>
<dbReference type="GO" id="GO:0070006">
    <property type="term" value="F:metalloaminopeptidase activity"/>
    <property type="evidence" value="ECO:0007669"/>
    <property type="project" value="InterPro"/>
</dbReference>
<protein>
    <recommendedName>
        <fullName evidence="4">Xaa-Pro aminopeptidase</fullName>
        <ecNumber evidence="4">3.4.11.9</ecNumber>
    </recommendedName>
</protein>
<keyword evidence="6 10" id="KW-0479">Metal-binding</keyword>
<dbReference type="Pfam" id="PF05195">
    <property type="entry name" value="AMP_N"/>
    <property type="match status" value="1"/>
</dbReference>
<dbReference type="Gene3D" id="3.40.350.10">
    <property type="entry name" value="Creatinase/prolidase N-terminal domain"/>
    <property type="match status" value="1"/>
</dbReference>
<evidence type="ECO:0000313" key="14">
    <source>
        <dbReference type="Proteomes" id="UP000031518"/>
    </source>
</evidence>
<dbReference type="GO" id="GO:0006508">
    <property type="term" value="P:proteolysis"/>
    <property type="evidence" value="ECO:0007669"/>
    <property type="project" value="UniProtKB-KW"/>
</dbReference>
<evidence type="ECO:0000256" key="6">
    <source>
        <dbReference type="ARBA" id="ARBA00022723"/>
    </source>
</evidence>
<dbReference type="CDD" id="cd01087">
    <property type="entry name" value="Prolidase"/>
    <property type="match status" value="1"/>
</dbReference>
<name>A0A0B6WTR6_9BACT</name>
<keyword evidence="8" id="KW-0482">Metalloprotease</keyword>
<gene>
    <name evidence="13" type="ORF">PYK22_00440</name>
</gene>
<dbReference type="PROSITE" id="PS00491">
    <property type="entry name" value="PROLINE_PEPTIDASE"/>
    <property type="match status" value="1"/>
</dbReference>
<dbReference type="GO" id="GO:0005829">
    <property type="term" value="C:cytosol"/>
    <property type="evidence" value="ECO:0007669"/>
    <property type="project" value="TreeGrafter"/>
</dbReference>
<dbReference type="SUPFAM" id="SSF53092">
    <property type="entry name" value="Creatinase/prolidase N-terminal domain"/>
    <property type="match status" value="1"/>
</dbReference>
<dbReference type="InterPro" id="IPR007865">
    <property type="entry name" value="Aminopep_P_N"/>
</dbReference>
<evidence type="ECO:0000256" key="2">
    <source>
        <dbReference type="ARBA" id="ARBA00001936"/>
    </source>
</evidence>
<dbReference type="EMBL" id="CBXV010000002">
    <property type="protein sequence ID" value="CDM64446.1"/>
    <property type="molecule type" value="Genomic_DNA"/>
</dbReference>
<organism evidence="13 14">
    <name type="scientific">Pyrinomonas methylaliphatogenes</name>
    <dbReference type="NCBI Taxonomy" id="454194"/>
    <lineage>
        <taxon>Bacteria</taxon>
        <taxon>Pseudomonadati</taxon>
        <taxon>Acidobacteriota</taxon>
        <taxon>Blastocatellia</taxon>
        <taxon>Blastocatellales</taxon>
        <taxon>Pyrinomonadaceae</taxon>
        <taxon>Pyrinomonas</taxon>
    </lineage>
</organism>
<evidence type="ECO:0000313" key="13">
    <source>
        <dbReference type="EMBL" id="CDM64446.1"/>
    </source>
</evidence>
<proteinExistence type="inferred from homology"/>
<evidence type="ECO:0000256" key="5">
    <source>
        <dbReference type="ARBA" id="ARBA00022670"/>
    </source>
</evidence>
<sequence>MRRFLWLRLVLALILTVPLNSTLILHGARLRDDTSIIRQAPPAPVIEDEARRAELARRRARVAEKIGPRAVLVLFGAEPRVYSNDVDYEYRQENNLFYLTNLNQQGIKLVLMPGNSQLPEILFLPRRDPRLETWTGRMYSPEDAQRISGIGEIWDAREFEPFMRALRLRQPYRPKDDGILLSRAFHANATDGQSRKASSADGRPSFASNVSINLSNASLTGYDTLFAAARDNEAAIYLLLPPDREVRDGSESREFRQEQRFAAQWAQGANGYAIRSAWPIFAEMRMVKSPIELQLLQHAIDITTEALERAMALAASAKWEYELKAEVEYIFRRRNAFWGYPSIVGCGPNATTLHYEDAQGPIRAGDLLLMDVGAEYGHYSADITRTFPVSGKFSQEQADIYNIVFEAQEAAMRAVRPGATLTEVHNAALAKIKDGLFRLGLITDKDSDQYRIWFMHGTSHMIGLNVHDLSQPGAKLAPGMVFTVEPGIYVREDALDNLPNTPEYQRFKQAIRQAFEKYRGIGVRIEDDVLVTENGFKNLSAAVPRSIPEIEAFIARARAKMGREAPEAISASVKRATAGSSGALASVAPQMASTVKDPAERLGERASFPLSFRERTTRVSGRSSLGPLNRARHANS</sequence>
<accession>A0A0B6WTR6</accession>
<dbReference type="OrthoDB" id="9806388at2"/>
<reference evidence="13 14" key="1">
    <citation type="submission" date="2013-12" db="EMBL/GenBank/DDBJ databases">
        <authorList>
            <person name="Stott M."/>
        </authorList>
    </citation>
    <scope>NUCLEOTIDE SEQUENCE [LARGE SCALE GENOMIC DNA]</scope>
    <source>
        <strain evidence="13 14">K22</strain>
    </source>
</reference>
<dbReference type="Gene3D" id="3.90.230.10">
    <property type="entry name" value="Creatinase/methionine aminopeptidase superfamily"/>
    <property type="match status" value="1"/>
</dbReference>
<dbReference type="Proteomes" id="UP000031518">
    <property type="component" value="Unassembled WGS sequence"/>
</dbReference>
<comment type="similarity">
    <text evidence="3 10">Belongs to the peptidase M24B family.</text>
</comment>
<keyword evidence="7 13" id="KW-0378">Hydrolase</keyword>
<dbReference type="PANTHER" id="PTHR43226:SF4">
    <property type="entry name" value="XAA-PRO AMINOPEPTIDASE 3"/>
    <property type="match status" value="1"/>
</dbReference>
<dbReference type="SMART" id="SM01011">
    <property type="entry name" value="AMP_N"/>
    <property type="match status" value="1"/>
</dbReference>
<evidence type="ECO:0000256" key="8">
    <source>
        <dbReference type="ARBA" id="ARBA00023049"/>
    </source>
</evidence>
<dbReference type="Pfam" id="PF00557">
    <property type="entry name" value="Peptidase_M24"/>
    <property type="match status" value="1"/>
</dbReference>
<evidence type="ECO:0000259" key="12">
    <source>
        <dbReference type="SMART" id="SM01011"/>
    </source>
</evidence>
<keyword evidence="14" id="KW-1185">Reference proteome</keyword>